<feature type="non-terminal residue" evidence="1">
    <location>
        <position position="791"/>
    </location>
</feature>
<dbReference type="Proteomes" id="UP000054549">
    <property type="component" value="Unassembled WGS sequence"/>
</dbReference>
<evidence type="ECO:0000313" key="2">
    <source>
        <dbReference type="Proteomes" id="UP000054549"/>
    </source>
</evidence>
<dbReference type="OrthoDB" id="2576233at2759"/>
<keyword evidence="2" id="KW-1185">Reference proteome</keyword>
<feature type="non-terminal residue" evidence="1">
    <location>
        <position position="1"/>
    </location>
</feature>
<accession>A0A0C2XDD1</accession>
<evidence type="ECO:0000313" key="1">
    <source>
        <dbReference type="EMBL" id="KIL66843.1"/>
    </source>
</evidence>
<gene>
    <name evidence="1" type="ORF">M378DRAFT_63476</name>
</gene>
<protein>
    <submittedName>
        <fullName evidence="1">Uncharacterized protein</fullName>
    </submittedName>
</protein>
<dbReference type="InterPro" id="IPR041078">
    <property type="entry name" value="Plavaka"/>
</dbReference>
<proteinExistence type="predicted"/>
<dbReference type="EMBL" id="KN818234">
    <property type="protein sequence ID" value="KIL66843.1"/>
    <property type="molecule type" value="Genomic_DNA"/>
</dbReference>
<dbReference type="HOGENOM" id="CLU_006344_4_3_1"/>
<dbReference type="Pfam" id="PF18759">
    <property type="entry name" value="Plavaka"/>
    <property type="match status" value="1"/>
</dbReference>
<reference evidence="1 2" key="1">
    <citation type="submission" date="2014-04" db="EMBL/GenBank/DDBJ databases">
        <title>Evolutionary Origins and Diversification of the Mycorrhizal Mutualists.</title>
        <authorList>
            <consortium name="DOE Joint Genome Institute"/>
            <consortium name="Mycorrhizal Genomics Consortium"/>
            <person name="Kohler A."/>
            <person name="Kuo A."/>
            <person name="Nagy L.G."/>
            <person name="Floudas D."/>
            <person name="Copeland A."/>
            <person name="Barry K.W."/>
            <person name="Cichocki N."/>
            <person name="Veneault-Fourrey C."/>
            <person name="LaButti K."/>
            <person name="Lindquist E.A."/>
            <person name="Lipzen A."/>
            <person name="Lundell T."/>
            <person name="Morin E."/>
            <person name="Murat C."/>
            <person name="Riley R."/>
            <person name="Ohm R."/>
            <person name="Sun H."/>
            <person name="Tunlid A."/>
            <person name="Henrissat B."/>
            <person name="Grigoriev I.V."/>
            <person name="Hibbett D.S."/>
            <person name="Martin F."/>
        </authorList>
    </citation>
    <scope>NUCLEOTIDE SEQUENCE [LARGE SCALE GENOMIC DNA]</scope>
    <source>
        <strain evidence="1 2">Koide BX008</strain>
    </source>
</reference>
<dbReference type="InParanoid" id="A0A0C2XDD1"/>
<name>A0A0C2XDD1_AMAMK</name>
<dbReference type="AlphaFoldDB" id="A0A0C2XDD1"/>
<organism evidence="1 2">
    <name type="scientific">Amanita muscaria (strain Koide BX008)</name>
    <dbReference type="NCBI Taxonomy" id="946122"/>
    <lineage>
        <taxon>Eukaryota</taxon>
        <taxon>Fungi</taxon>
        <taxon>Dikarya</taxon>
        <taxon>Basidiomycota</taxon>
        <taxon>Agaricomycotina</taxon>
        <taxon>Agaricomycetes</taxon>
        <taxon>Agaricomycetidae</taxon>
        <taxon>Agaricales</taxon>
        <taxon>Pluteineae</taxon>
        <taxon>Amanitaceae</taxon>
        <taxon>Amanita</taxon>
    </lineage>
</organism>
<sequence length="791" mass="90074">YAPFTSKLEWEIACWAKLRGLSETSFSEFLAIPEVCERLGLTFKTVRELNGVIDNLPARPKFQCEEVTVAGEAYPCFYRDIIACIHALYGDPDFVHELLYVPEQHFDDDEGTQRIYHEMNTGKWWWKMQEVLEARKPGATLIPIVLSSDRTQITRFGSKTAYPVYMTIGNIPKFTRRKPSRQGQILIAYLPNTKLKHLTNQASRRRTLSNLFHSCLRRILSPLETLSVTGMVVTGGDGVQRRGHPVFAMFVGDYPEQVLVTGTKYGECPKCQVHRNDLGSGIGPLISRDLCKTQDALAMADTHPAQYAAICRDAGIKPIYHPFWENLPYANIFESIVPDILHQLHQGMVKHLLSWLAMAYGHAEIDARCQCLPLNHKIRLFNQGITALTHVTGGEHDEMCRLLLGIIADAPTVSGVASARLLRAVRGLLNFIMISQYPIQTTRSLQLLDESLQLFHENKGILLDLGIRSHFNIPKLHSCRHYTAAIVLYGTTDNYNTQHTERLHIDFAKRAYKASNARDELYQMTTWMERNEKLVQHKHSISRQRSFSNNHSMNTQLPALKQSRHIKMTKRPTRHAVALDSVVNDYGATYIRDALARYVVQMTSPTFTRAQVEQRSLYVVLPFLTLAVFHCIKYCDENSTVIDAIHVQPSQKDKRGRIVPARFDTVLVDTSIEANMCNKNLHGYRVAQVRVVFSLPPKVIRQLFPSHITVAKHLAYVEWFTPFRAQPEQHHHLYKVSRTLLNGQRCASIIPVTKVECSVHLFPLFGAAAPRHWKSDTVIEDTNTFLVNAYS</sequence>